<dbReference type="EMBL" id="JACWMW010000001">
    <property type="protein sequence ID" value="MBD1384200.1"/>
    <property type="molecule type" value="Genomic_DNA"/>
</dbReference>
<comment type="caution">
    <text evidence="2">The sequence shown here is derived from an EMBL/GenBank/DDBJ whole genome shotgun (WGS) entry which is preliminary data.</text>
</comment>
<organism evidence="2 3">
    <name type="scientific">Mucilaginibacter rigui</name>
    <dbReference type="NCBI Taxonomy" id="534635"/>
    <lineage>
        <taxon>Bacteria</taxon>
        <taxon>Pseudomonadati</taxon>
        <taxon>Bacteroidota</taxon>
        <taxon>Sphingobacteriia</taxon>
        <taxon>Sphingobacteriales</taxon>
        <taxon>Sphingobacteriaceae</taxon>
        <taxon>Mucilaginibacter</taxon>
    </lineage>
</organism>
<protein>
    <submittedName>
        <fullName evidence="2">Uncharacterized protein</fullName>
    </submittedName>
</protein>
<reference evidence="2 3" key="1">
    <citation type="submission" date="2020-09" db="EMBL/GenBank/DDBJ databases">
        <title>Novel species of Mucilaginibacter isolated from a glacier on the Tibetan Plateau.</title>
        <authorList>
            <person name="Liu Q."/>
            <person name="Xin Y.-H."/>
        </authorList>
    </citation>
    <scope>NUCLEOTIDE SEQUENCE [LARGE SCALE GENOMIC DNA]</scope>
    <source>
        <strain evidence="2 3">CGMCC 1.13878</strain>
    </source>
</reference>
<name>A0ABR7X2I6_9SPHI</name>
<accession>A0ABR7X2I6</accession>
<evidence type="ECO:0000313" key="2">
    <source>
        <dbReference type="EMBL" id="MBD1384200.1"/>
    </source>
</evidence>
<dbReference type="Proteomes" id="UP000618754">
    <property type="component" value="Unassembled WGS sequence"/>
</dbReference>
<keyword evidence="3" id="KW-1185">Reference proteome</keyword>
<evidence type="ECO:0000256" key="1">
    <source>
        <dbReference type="SAM" id="MobiDB-lite"/>
    </source>
</evidence>
<proteinExistence type="predicted"/>
<dbReference type="RefSeq" id="WP_191174091.1">
    <property type="nucleotide sequence ID" value="NZ_JACWMW010000001.1"/>
</dbReference>
<gene>
    <name evidence="2" type="ORF">IDJ75_02835</name>
</gene>
<feature type="region of interest" description="Disordered" evidence="1">
    <location>
        <begin position="8"/>
        <end position="30"/>
    </location>
</feature>
<sequence length="362" mass="41191">MQPVVELIPASNAPAPPSGTRPGWASGPETFDQRNEIPVLIWGGYQYWTFEYLDNRSAFTIVACNHIGNIVKQWEKQGPRYIWDITLQRDEKTLTFWGQGNEKLTVKLDELCINEMQYYSLYPPPAVSLIPVSQAPAVPAGLYSTWQLESNETARKLGVPVLTWGDYTYRVYEHPDNRLAFAIIAFNKNGEIVTDWEIQGVRYITDINVDVPNKRVSFTGQGNKTITRTWDDLKVGEPNPNGAGFDKFANMEIKEMPASAAPALPAELTTGWATGPNSYTESKQYLVLLFHGYTYWAFDYKNNDNSICIIAYDSEGNPVKQWRKHGTRYLWSITLDPRRKTVTFWGQSNQTVVIGWDELKVN</sequence>
<evidence type="ECO:0000313" key="3">
    <source>
        <dbReference type="Proteomes" id="UP000618754"/>
    </source>
</evidence>